<dbReference type="Proteomes" id="UP001472677">
    <property type="component" value="Unassembled WGS sequence"/>
</dbReference>
<keyword evidence="2" id="KW-1185">Reference proteome</keyword>
<name>A0ABR2BDQ9_9ROSI</name>
<protein>
    <submittedName>
        <fullName evidence="1">Uncharacterized protein</fullName>
    </submittedName>
</protein>
<dbReference type="SUPFAM" id="SSF50182">
    <property type="entry name" value="Sm-like ribonucleoproteins"/>
    <property type="match status" value="1"/>
</dbReference>
<proteinExistence type="predicted"/>
<evidence type="ECO:0000313" key="2">
    <source>
        <dbReference type="Proteomes" id="UP001472677"/>
    </source>
</evidence>
<dbReference type="InterPro" id="IPR010920">
    <property type="entry name" value="LSM_dom_sf"/>
</dbReference>
<dbReference type="PANTHER" id="PTHR31618:SF20">
    <property type="entry name" value="MECHANOSENSITIVE ION CHANNEL PROTEIN 10"/>
    <property type="match status" value="1"/>
</dbReference>
<comment type="caution">
    <text evidence="1">The sequence shown here is derived from an EMBL/GenBank/DDBJ whole genome shotgun (WGS) entry which is preliminary data.</text>
</comment>
<accession>A0ABR2BDQ9</accession>
<dbReference type="Pfam" id="PF00924">
    <property type="entry name" value="MS_channel_2nd"/>
    <property type="match status" value="1"/>
</dbReference>
<dbReference type="Pfam" id="PF25886">
    <property type="entry name" value="Msy1"/>
    <property type="match status" value="1"/>
</dbReference>
<dbReference type="InterPro" id="IPR006685">
    <property type="entry name" value="MscS_channel_2nd"/>
</dbReference>
<organism evidence="1 2">
    <name type="scientific">Hibiscus sabdariffa</name>
    <name type="common">roselle</name>
    <dbReference type="NCBI Taxonomy" id="183260"/>
    <lineage>
        <taxon>Eukaryota</taxon>
        <taxon>Viridiplantae</taxon>
        <taxon>Streptophyta</taxon>
        <taxon>Embryophyta</taxon>
        <taxon>Tracheophyta</taxon>
        <taxon>Spermatophyta</taxon>
        <taxon>Magnoliopsida</taxon>
        <taxon>eudicotyledons</taxon>
        <taxon>Gunneridae</taxon>
        <taxon>Pentapetalae</taxon>
        <taxon>rosids</taxon>
        <taxon>malvids</taxon>
        <taxon>Malvales</taxon>
        <taxon>Malvaceae</taxon>
        <taxon>Malvoideae</taxon>
        <taxon>Hibiscus</taxon>
    </lineage>
</organism>
<gene>
    <name evidence="1" type="ORF">V6N12_067218</name>
</gene>
<dbReference type="InterPro" id="IPR011992">
    <property type="entry name" value="EF-hand-dom_pair"/>
</dbReference>
<dbReference type="InterPro" id="IPR023408">
    <property type="entry name" value="MscS_beta-dom_sf"/>
</dbReference>
<dbReference type="InterPro" id="IPR016688">
    <property type="entry name" value="MscS-like_plants/fungi"/>
</dbReference>
<dbReference type="PIRSF" id="PIRSF017209">
    <property type="entry name" value="Memb_At2g17000_prd"/>
    <property type="match status" value="1"/>
</dbReference>
<dbReference type="Gene3D" id="2.30.30.60">
    <property type="match status" value="1"/>
</dbReference>
<dbReference type="EMBL" id="JBBPBM010000128">
    <property type="protein sequence ID" value="KAK8505248.1"/>
    <property type="molecule type" value="Genomic_DNA"/>
</dbReference>
<dbReference type="InterPro" id="IPR058650">
    <property type="entry name" value="Msy1/2-like"/>
</dbReference>
<dbReference type="PANTHER" id="PTHR31618">
    <property type="entry name" value="MECHANOSENSITIVE ION CHANNEL PROTEIN 5"/>
    <property type="match status" value="1"/>
</dbReference>
<dbReference type="SUPFAM" id="SSF47473">
    <property type="entry name" value="EF-hand"/>
    <property type="match status" value="1"/>
</dbReference>
<reference evidence="1 2" key="1">
    <citation type="journal article" date="2024" name="G3 (Bethesda)">
        <title>Genome assembly of Hibiscus sabdariffa L. provides insights into metabolisms of medicinal natural products.</title>
        <authorList>
            <person name="Kim T."/>
        </authorList>
    </citation>
    <scope>NUCLEOTIDE SEQUENCE [LARGE SCALE GENOMIC DNA]</scope>
    <source>
        <strain evidence="1">TK-2024</strain>
        <tissue evidence="1">Old leaves</tissue>
    </source>
</reference>
<sequence length="644" mass="74228">MAEKGSSGGEVVIDVHSEENPKGLKGSPPNEIEALDPQQNAQFSPTMSSPTAAKLSGVRIVKSKRCNKKKLKRVVIEWLMFLVLLGCLIASLTVDKLHNTRVWDLKTWKWCVLVMVTFCGMSVARWFMCLVVFLIERNFLLRNKVLWFVHGLKKTVQVFIWLSSVLVTWVILFLDVERSKTAKKIIDNVTWVLVSILIGAFLWLLKTLLFMMLASSFHKNKFFDRIQESLFNEYILQTLSGPPLMELVQETIPRSPVRNAKKGKGYETKKFIDNRKVHTLRRGKVSSWQMRVLVDSITNSGLSVFPSTTDESFFDEFGAQADREITNEEEAQYLSHRIFYNIVRHDSWHNSYIEEDDLLRFMIKEEVNLVFPLFEGSHSGKIDRKSFTNWVVKVYRDRKVLAHGLNDTQIVVDQLNKLVIAILIVVTFIIWLLLVGTATTRVLLVIAAFLFGESCKTIFQVVVFIFVMHPFDVGDRCVVDGVQLMVEEINIFSTTFLKFNNEKVYYPNSVLFSKPISNYYRSPDMGETIEFCIDSRTPVETVGRLKEKIRNHLEANGDLWHLNHLVVVTEIGNDNKLKMALHCNHTMNFQHFRERKKRRTDLIIELKRILEELGIRYNILPEQGSPNQAIRDTPDAATYAAPDL</sequence>
<evidence type="ECO:0000313" key="1">
    <source>
        <dbReference type="EMBL" id="KAK8505248.1"/>
    </source>
</evidence>